<feature type="region of interest" description="Disordered" evidence="1">
    <location>
        <begin position="1"/>
        <end position="54"/>
    </location>
</feature>
<sequence length="545" mass="59882">MMDFRPSPASLTSSTAIARATVPPSKQPTYTTAGTIYNPNTSQPLQPPTRRGRSFKWAQNSATDLFPKSVLNSLPLKTPGCQVPMFQQYSPLQQNYDRAVSPLVEENSPLAKMPYQRLPFQVSNHNGTAQKRSEEDEENTGDENKKEDSDSDSEFGMDPLIGMTVKSLHNLASYPNPNQKRAQKALLRGIKQPTGGASDRAHSVAPSNAVRPIGSPAKKKISQRDLLGVAQLDYRVQPTTMVDTEQEPVTLSEDEISSVSLGTSSLTSREGCRTGAPTFSTRVLGTGAPRPLTAGPPGQRQYRPSTFESTWKALQTKAHLQKPDFGNSDVFGPTTMDSSSVENEGGASLSDVFTPLGDTRTRSTSPYAQHGTDNSNSNSRVLDNKSPSTSSEDSVKDSMERECQQSEGSTETSIFAVSTWRDNSPEIRMKFIPGTDRLTDEAIKSRNDDNDRYWYAGSDFLGKTASEAVIDLKVKKLECNLGAIGDGRPLKAQNHYSPIGIQEAIRIPPEEHSKPIMNMTFATILRCLEEKWCRQILQENEIRGQ</sequence>
<comment type="caution">
    <text evidence="2">The sequence shown here is derived from an EMBL/GenBank/DDBJ whole genome shotgun (WGS) entry which is preliminary data.</text>
</comment>
<protein>
    <submittedName>
        <fullName evidence="2">Uncharacterized protein</fullName>
    </submittedName>
</protein>
<evidence type="ECO:0000256" key="1">
    <source>
        <dbReference type="SAM" id="MobiDB-lite"/>
    </source>
</evidence>
<evidence type="ECO:0000313" key="2">
    <source>
        <dbReference type="EMBL" id="CAG9995816.1"/>
    </source>
</evidence>
<name>A0A9N9UR80_9HYPO</name>
<feature type="compositionally biased region" description="Polar residues" evidence="1">
    <location>
        <begin position="405"/>
        <end position="418"/>
    </location>
</feature>
<feature type="compositionally biased region" description="Polar residues" evidence="1">
    <location>
        <begin position="27"/>
        <end position="44"/>
    </location>
</feature>
<dbReference type="AlphaFoldDB" id="A0A9N9UR80"/>
<dbReference type="Proteomes" id="UP000754883">
    <property type="component" value="Unassembled WGS sequence"/>
</dbReference>
<feature type="region of interest" description="Disordered" evidence="1">
    <location>
        <begin position="318"/>
        <end position="418"/>
    </location>
</feature>
<reference evidence="2 3" key="2">
    <citation type="submission" date="2021-10" db="EMBL/GenBank/DDBJ databases">
        <authorList>
            <person name="Piombo E."/>
        </authorList>
    </citation>
    <scope>NUCLEOTIDE SEQUENCE [LARGE SCALE GENOMIC DNA]</scope>
</reference>
<dbReference type="EMBL" id="CABFNO020001536">
    <property type="protein sequence ID" value="CAG9995816.1"/>
    <property type="molecule type" value="Genomic_DNA"/>
</dbReference>
<feature type="region of interest" description="Disordered" evidence="1">
    <location>
        <begin position="244"/>
        <end position="304"/>
    </location>
</feature>
<evidence type="ECO:0000313" key="3">
    <source>
        <dbReference type="Proteomes" id="UP000754883"/>
    </source>
</evidence>
<feature type="compositionally biased region" description="Low complexity" evidence="1">
    <location>
        <begin position="257"/>
        <end position="268"/>
    </location>
</feature>
<feature type="region of interest" description="Disordered" evidence="1">
    <location>
        <begin position="115"/>
        <end position="158"/>
    </location>
</feature>
<feature type="region of interest" description="Disordered" evidence="1">
    <location>
        <begin position="192"/>
        <end position="215"/>
    </location>
</feature>
<feature type="compositionally biased region" description="Basic and acidic residues" evidence="1">
    <location>
        <begin position="393"/>
        <end position="404"/>
    </location>
</feature>
<accession>A0A9N9UR80</accession>
<gene>
    <name evidence="2" type="ORF">CBYS24578_00003888</name>
</gene>
<keyword evidence="3" id="KW-1185">Reference proteome</keyword>
<feature type="compositionally biased region" description="Polar residues" evidence="1">
    <location>
        <begin position="362"/>
        <end position="392"/>
    </location>
</feature>
<feature type="compositionally biased region" description="Polar residues" evidence="1">
    <location>
        <begin position="121"/>
        <end position="130"/>
    </location>
</feature>
<reference evidence="3" key="1">
    <citation type="submission" date="2019-06" db="EMBL/GenBank/DDBJ databases">
        <authorList>
            <person name="Broberg M."/>
        </authorList>
    </citation>
    <scope>NUCLEOTIDE SEQUENCE [LARGE SCALE GENOMIC DNA]</scope>
</reference>
<dbReference type="OrthoDB" id="4588713at2759"/>
<proteinExistence type="predicted"/>
<organism evidence="2 3">
    <name type="scientific">Clonostachys byssicola</name>
    <dbReference type="NCBI Taxonomy" id="160290"/>
    <lineage>
        <taxon>Eukaryota</taxon>
        <taxon>Fungi</taxon>
        <taxon>Dikarya</taxon>
        <taxon>Ascomycota</taxon>
        <taxon>Pezizomycotina</taxon>
        <taxon>Sordariomycetes</taxon>
        <taxon>Hypocreomycetidae</taxon>
        <taxon>Hypocreales</taxon>
        <taxon>Bionectriaceae</taxon>
        <taxon>Clonostachys</taxon>
    </lineage>
</organism>